<evidence type="ECO:0000313" key="2">
    <source>
        <dbReference type="EMBL" id="MBH0112713.1"/>
    </source>
</evidence>
<feature type="region of interest" description="Disordered" evidence="1">
    <location>
        <begin position="97"/>
        <end position="127"/>
    </location>
</feature>
<organism evidence="2 3">
    <name type="scientific">Novosphingobium aureum</name>
    <dbReference type="NCBI Taxonomy" id="2792964"/>
    <lineage>
        <taxon>Bacteria</taxon>
        <taxon>Pseudomonadati</taxon>
        <taxon>Pseudomonadota</taxon>
        <taxon>Alphaproteobacteria</taxon>
        <taxon>Sphingomonadales</taxon>
        <taxon>Sphingomonadaceae</taxon>
        <taxon>Novosphingobium</taxon>
    </lineage>
</organism>
<protein>
    <submittedName>
        <fullName evidence="2">HK97 gp10 family phage protein</fullName>
    </submittedName>
</protein>
<name>A0A931HC01_9SPHN</name>
<comment type="caution">
    <text evidence="2">The sequence shown here is derived from an EMBL/GenBank/DDBJ whole genome shotgun (WGS) entry which is preliminary data.</text>
</comment>
<dbReference type="InterPro" id="IPR010064">
    <property type="entry name" value="HK97-gp10_tail"/>
</dbReference>
<gene>
    <name evidence="2" type="ORF">I5E68_07080</name>
</gene>
<reference evidence="2" key="1">
    <citation type="submission" date="2020-11" db="EMBL/GenBank/DDBJ databases">
        <title>Novosphingobium aureum sp. nov., a marine bacterium isolated from sediment of a salt flat.</title>
        <authorList>
            <person name="Yoo Y."/>
            <person name="Kim J.-J."/>
        </authorList>
    </citation>
    <scope>NUCLEOTIDE SEQUENCE</scope>
    <source>
        <strain evidence="2">YJ-S2-02</strain>
    </source>
</reference>
<evidence type="ECO:0000256" key="1">
    <source>
        <dbReference type="SAM" id="MobiDB-lite"/>
    </source>
</evidence>
<dbReference type="RefSeq" id="WP_197162419.1">
    <property type="nucleotide sequence ID" value="NZ_JADZGI010000001.1"/>
</dbReference>
<keyword evidence="3" id="KW-1185">Reference proteome</keyword>
<sequence length="172" mass="18287">MPTIGAKAHAARLRKLRGERMVREVGKALFAAGEMIQTEAQISITAGAVSGKKHVASAPGEPPNNDTGVLANNIETNQVAPLVVEVSSNAPYAAAQEFGSEREAGRTARPFAPSRKAGPRTDKFGPVLVEFGDSKTAARPYMAPARDAKRDEATQLVRRAVDHVVRKSKSSD</sequence>
<dbReference type="EMBL" id="JADZGI010000001">
    <property type="protein sequence ID" value="MBH0112713.1"/>
    <property type="molecule type" value="Genomic_DNA"/>
</dbReference>
<dbReference type="Pfam" id="PF04883">
    <property type="entry name" value="HK97-gp10_like"/>
    <property type="match status" value="1"/>
</dbReference>
<evidence type="ECO:0000313" key="3">
    <source>
        <dbReference type="Proteomes" id="UP000617634"/>
    </source>
</evidence>
<proteinExistence type="predicted"/>
<accession>A0A931HC01</accession>
<dbReference type="AlphaFoldDB" id="A0A931HC01"/>
<dbReference type="Proteomes" id="UP000617634">
    <property type="component" value="Unassembled WGS sequence"/>
</dbReference>